<dbReference type="PANTHER" id="PTHR42879">
    <property type="entry name" value="3-OXOACYL-(ACYL-CARRIER-PROTEIN) REDUCTASE"/>
    <property type="match status" value="1"/>
</dbReference>
<dbReference type="NCBIfam" id="NF009466">
    <property type="entry name" value="PRK12826.1-2"/>
    <property type="match status" value="1"/>
</dbReference>
<dbReference type="PRINTS" id="PR00081">
    <property type="entry name" value="GDHRDH"/>
</dbReference>
<dbReference type="Gene3D" id="3.40.50.720">
    <property type="entry name" value="NAD(P)-binding Rossmann-like Domain"/>
    <property type="match status" value="1"/>
</dbReference>
<organism evidence="3 4">
    <name type="scientific">Paraburkholderia acidisoli</name>
    <dbReference type="NCBI Taxonomy" id="2571748"/>
    <lineage>
        <taxon>Bacteria</taxon>
        <taxon>Pseudomonadati</taxon>
        <taxon>Pseudomonadota</taxon>
        <taxon>Betaproteobacteria</taxon>
        <taxon>Burkholderiales</taxon>
        <taxon>Burkholderiaceae</taxon>
        <taxon>Paraburkholderia</taxon>
    </lineage>
</organism>
<dbReference type="OrthoDB" id="8888385at2"/>
<reference evidence="3 4" key="1">
    <citation type="submission" date="2019-12" db="EMBL/GenBank/DDBJ databases">
        <title>Paraburkholderia acidiphila 7Q-K02 sp. nov and Paraburkholderia acidisoli DHF22 sp. nov., two strains isolated from forest soil.</title>
        <authorList>
            <person name="Gao Z."/>
            <person name="Qiu L."/>
        </authorList>
    </citation>
    <scope>NUCLEOTIDE SEQUENCE [LARGE SCALE GENOMIC DNA]</scope>
    <source>
        <strain evidence="3 4">DHF22</strain>
    </source>
</reference>
<dbReference type="PRINTS" id="PR00080">
    <property type="entry name" value="SDRFAMILY"/>
</dbReference>
<dbReference type="Proteomes" id="UP000433577">
    <property type="component" value="Chromosome 3"/>
</dbReference>
<dbReference type="SUPFAM" id="SSF51735">
    <property type="entry name" value="NAD(P)-binding Rossmann-fold domains"/>
    <property type="match status" value="1"/>
</dbReference>
<dbReference type="KEGG" id="pacs:FAZ98_26330"/>
<dbReference type="PANTHER" id="PTHR42879:SF2">
    <property type="entry name" value="3-OXOACYL-[ACYL-CARRIER-PROTEIN] REDUCTASE FABG"/>
    <property type="match status" value="1"/>
</dbReference>
<accession>A0A7Z2GPC1</accession>
<gene>
    <name evidence="3" type="ORF">FAZ98_26330</name>
</gene>
<dbReference type="InterPro" id="IPR050259">
    <property type="entry name" value="SDR"/>
</dbReference>
<dbReference type="InterPro" id="IPR002347">
    <property type="entry name" value="SDR_fam"/>
</dbReference>
<dbReference type="EMBL" id="CP046915">
    <property type="protein sequence ID" value="QGZ65291.1"/>
    <property type="molecule type" value="Genomic_DNA"/>
</dbReference>
<evidence type="ECO:0000256" key="1">
    <source>
        <dbReference type="ARBA" id="ARBA00006484"/>
    </source>
</evidence>
<dbReference type="FunFam" id="3.40.50.720:FF:000173">
    <property type="entry name" value="3-oxoacyl-[acyl-carrier protein] reductase"/>
    <property type="match status" value="1"/>
</dbReference>
<dbReference type="InterPro" id="IPR036291">
    <property type="entry name" value="NAD(P)-bd_dom_sf"/>
</dbReference>
<dbReference type="RefSeq" id="WP_158955579.1">
    <property type="nucleotide sequence ID" value="NZ_CP046915.1"/>
</dbReference>
<dbReference type="AlphaFoldDB" id="A0A7Z2GPC1"/>
<protein>
    <submittedName>
        <fullName evidence="3">SDR family oxidoreductase</fullName>
    </submittedName>
</protein>
<dbReference type="Pfam" id="PF13561">
    <property type="entry name" value="adh_short_C2"/>
    <property type="match status" value="1"/>
</dbReference>
<evidence type="ECO:0000313" key="4">
    <source>
        <dbReference type="Proteomes" id="UP000433577"/>
    </source>
</evidence>
<keyword evidence="2" id="KW-0560">Oxidoreductase</keyword>
<sequence>MNAERVPHQARKVAVVTGGAGAMGFAIAKRLHETGLTVLLLDKDARVEALAAELGGAAETAKGFQVDLSNREQVEQFIATALREFGPCDVLVNNAGINLDKPDGSKLFTEDIDNESWDLMLNVNLRAPFVLCRGFVQGMKERGWGRIVNIASRAGRTYIPASNAHYSASKAGLIGMTRMIAGECGPFGITANCVAPGRVTSPIADRQSPEIIAQSMKNIPLARVGTPQEIAETVAFLCSDGAAYITGVTVDVNGGSFMG</sequence>
<keyword evidence="4" id="KW-1185">Reference proteome</keyword>
<proteinExistence type="inferred from homology"/>
<comment type="similarity">
    <text evidence="1">Belongs to the short-chain dehydrogenases/reductases (SDR) family.</text>
</comment>
<dbReference type="GO" id="GO:0016491">
    <property type="term" value="F:oxidoreductase activity"/>
    <property type="evidence" value="ECO:0007669"/>
    <property type="project" value="UniProtKB-KW"/>
</dbReference>
<evidence type="ECO:0000313" key="3">
    <source>
        <dbReference type="EMBL" id="QGZ65291.1"/>
    </source>
</evidence>
<evidence type="ECO:0000256" key="2">
    <source>
        <dbReference type="ARBA" id="ARBA00023002"/>
    </source>
</evidence>
<name>A0A7Z2GPC1_9BURK</name>